<organism evidence="2 3">
    <name type="scientific">Solanum verrucosum</name>
    <dbReference type="NCBI Taxonomy" id="315347"/>
    <lineage>
        <taxon>Eukaryota</taxon>
        <taxon>Viridiplantae</taxon>
        <taxon>Streptophyta</taxon>
        <taxon>Embryophyta</taxon>
        <taxon>Tracheophyta</taxon>
        <taxon>Spermatophyta</taxon>
        <taxon>Magnoliopsida</taxon>
        <taxon>eudicotyledons</taxon>
        <taxon>Gunneridae</taxon>
        <taxon>Pentapetalae</taxon>
        <taxon>asterids</taxon>
        <taxon>lamiids</taxon>
        <taxon>Solanales</taxon>
        <taxon>Solanaceae</taxon>
        <taxon>Solanoideae</taxon>
        <taxon>Solaneae</taxon>
        <taxon>Solanum</taxon>
    </lineage>
</organism>
<dbReference type="EMBL" id="CP133615">
    <property type="protein sequence ID" value="WMV25370.1"/>
    <property type="molecule type" value="Genomic_DNA"/>
</dbReference>
<proteinExistence type="predicted"/>
<sequence>MAPDELKELKEQLTDLLDKGFIRCLHRVLQCCSCEIKTGASFFSKIDLKSSYHKLRVKKSDIRKKALKTRYGHYEFVVLSFGLSNALATFMDSMNRVFKQYLDLFVIVSIDDILIYSRSEKEYVTHLSVILQNLKDCQIFNKFSKCEFWIHYVAFLGHVVSNKGIRVDSQKIEAVEH</sequence>
<dbReference type="InterPro" id="IPR043128">
    <property type="entry name" value="Rev_trsase/Diguanyl_cyclase"/>
</dbReference>
<dbReference type="PANTHER" id="PTHR24559:SF444">
    <property type="entry name" value="REVERSE TRANSCRIPTASE DOMAIN-CONTAINING PROTEIN"/>
    <property type="match status" value="1"/>
</dbReference>
<keyword evidence="3" id="KW-1185">Reference proteome</keyword>
<dbReference type="SUPFAM" id="SSF56672">
    <property type="entry name" value="DNA/RNA polymerases"/>
    <property type="match status" value="1"/>
</dbReference>
<evidence type="ECO:0000313" key="3">
    <source>
        <dbReference type="Proteomes" id="UP001234989"/>
    </source>
</evidence>
<dbReference type="PANTHER" id="PTHR24559">
    <property type="entry name" value="TRANSPOSON TY3-I GAG-POL POLYPROTEIN"/>
    <property type="match status" value="1"/>
</dbReference>
<accession>A0AAF0QMX3</accession>
<name>A0AAF0QMX3_SOLVR</name>
<reference evidence="2" key="1">
    <citation type="submission" date="2023-08" db="EMBL/GenBank/DDBJ databases">
        <title>A de novo genome assembly of Solanum verrucosum Schlechtendal, a Mexican diploid species geographically isolated from the other diploid A-genome species in potato relatives.</title>
        <authorList>
            <person name="Hosaka K."/>
        </authorList>
    </citation>
    <scope>NUCLEOTIDE SEQUENCE</scope>
    <source>
        <tissue evidence="2">Young leaves</tissue>
    </source>
</reference>
<feature type="domain" description="Reverse transcriptase" evidence="1">
    <location>
        <begin position="31"/>
        <end position="159"/>
    </location>
</feature>
<dbReference type="CDD" id="cd01647">
    <property type="entry name" value="RT_LTR"/>
    <property type="match status" value="1"/>
</dbReference>
<dbReference type="Proteomes" id="UP001234989">
    <property type="component" value="Chromosome 4"/>
</dbReference>
<protein>
    <recommendedName>
        <fullName evidence="1">Reverse transcriptase domain-containing protein</fullName>
    </recommendedName>
</protein>
<dbReference type="AlphaFoldDB" id="A0AAF0QMX3"/>
<dbReference type="InterPro" id="IPR053134">
    <property type="entry name" value="RNA-dir_DNA_polymerase"/>
</dbReference>
<dbReference type="Gene3D" id="3.10.10.10">
    <property type="entry name" value="HIV Type 1 Reverse Transcriptase, subunit A, domain 1"/>
    <property type="match status" value="1"/>
</dbReference>
<evidence type="ECO:0000259" key="1">
    <source>
        <dbReference type="Pfam" id="PF00078"/>
    </source>
</evidence>
<evidence type="ECO:0000313" key="2">
    <source>
        <dbReference type="EMBL" id="WMV25370.1"/>
    </source>
</evidence>
<dbReference type="InterPro" id="IPR000477">
    <property type="entry name" value="RT_dom"/>
</dbReference>
<dbReference type="Gene3D" id="3.30.70.270">
    <property type="match status" value="1"/>
</dbReference>
<gene>
    <name evidence="2" type="ORF">MTR67_018755</name>
</gene>
<dbReference type="InterPro" id="IPR043502">
    <property type="entry name" value="DNA/RNA_pol_sf"/>
</dbReference>
<dbReference type="Pfam" id="PF00078">
    <property type="entry name" value="RVT_1"/>
    <property type="match status" value="1"/>
</dbReference>